<dbReference type="Gene3D" id="1.10.3210.10">
    <property type="entry name" value="Hypothetical protein af1432"/>
    <property type="match status" value="1"/>
</dbReference>
<dbReference type="SUPFAM" id="SSF109604">
    <property type="entry name" value="HD-domain/PDEase-like"/>
    <property type="match status" value="1"/>
</dbReference>
<proteinExistence type="predicted"/>
<dbReference type="EMBL" id="JEMX01000097">
    <property type="protein sequence ID" value="EXI77512.1"/>
    <property type="molecule type" value="Genomic_DNA"/>
</dbReference>
<comment type="caution">
    <text evidence="1">The sequence shown here is derived from an EMBL/GenBank/DDBJ whole genome shotgun (WGS) entry which is preliminary data.</text>
</comment>
<dbReference type="AlphaFoldDB" id="A0A011PKG5"/>
<sequence>MPSAVDIVAQTDRLPSLPAAYLEVKRVIDDTNGSIRQLAAAMSSDAAMARCAEEGPLLSALPASSEAAARFPAPKTCQCPG</sequence>
<name>A0A011PKG5_9PROT</name>
<protein>
    <submittedName>
        <fullName evidence="1">Uncharacterized protein</fullName>
    </submittedName>
</protein>
<evidence type="ECO:0000313" key="1">
    <source>
        <dbReference type="EMBL" id="EXI77512.1"/>
    </source>
</evidence>
<reference evidence="1 2" key="1">
    <citation type="submission" date="2014-02" db="EMBL/GenBank/DDBJ databases">
        <title>Expanding our view of genomic diversity in Candidatus Accumulibacter clades.</title>
        <authorList>
            <person name="Skennerton C.T."/>
            <person name="Barr J.J."/>
            <person name="Slater F.R."/>
            <person name="Bond P.L."/>
            <person name="Tyson G.W."/>
        </authorList>
    </citation>
    <scope>NUCLEOTIDE SEQUENCE [LARGE SCALE GENOMIC DNA]</scope>
    <source>
        <strain evidence="2">BA-92</strain>
    </source>
</reference>
<organism evidence="1 2">
    <name type="scientific">Candidatus Accumulibacter appositus</name>
    <dbReference type="NCBI Taxonomy" id="1454003"/>
    <lineage>
        <taxon>Bacteria</taxon>
        <taxon>Pseudomonadati</taxon>
        <taxon>Pseudomonadota</taxon>
        <taxon>Betaproteobacteria</taxon>
        <taxon>Candidatus Accumulibacter</taxon>
    </lineage>
</organism>
<gene>
    <name evidence="1" type="ORF">AW10_03701</name>
</gene>
<accession>A0A011PKG5</accession>
<evidence type="ECO:0000313" key="2">
    <source>
        <dbReference type="Proteomes" id="UP000021816"/>
    </source>
</evidence>
<dbReference type="Proteomes" id="UP000021816">
    <property type="component" value="Unassembled WGS sequence"/>
</dbReference>